<evidence type="ECO:0000256" key="1">
    <source>
        <dbReference type="SAM" id="SignalP"/>
    </source>
</evidence>
<accession>A0ABZ1E3B5</accession>
<evidence type="ECO:0000313" key="2">
    <source>
        <dbReference type="EMBL" id="WRY35538.1"/>
    </source>
</evidence>
<name>A0ABZ1E3B5_9RHOB</name>
<feature type="chain" id="PRO_5046370473" evidence="1">
    <location>
        <begin position="19"/>
        <end position="71"/>
    </location>
</feature>
<reference evidence="2 3" key="1">
    <citation type="submission" date="2023-09" db="EMBL/GenBank/DDBJ databases">
        <title>Thioclava shenzhenensis sp. nov., a multidrug resistant bacteria-antagonizing species isolated from coastal seawater.</title>
        <authorList>
            <person name="Long M."/>
        </authorList>
    </citation>
    <scope>NUCLEOTIDE SEQUENCE [LARGE SCALE GENOMIC DNA]</scope>
    <source>
        <strain evidence="2 3">FTW29</strain>
        <plasmid evidence="2 3">unnamed2</plasmid>
    </source>
</reference>
<keyword evidence="2" id="KW-0614">Plasmid</keyword>
<keyword evidence="1" id="KW-0732">Signal</keyword>
<gene>
    <name evidence="2" type="ORF">RPE78_16915</name>
</gene>
<dbReference type="RefSeq" id="WP_330629264.1">
    <property type="nucleotide sequence ID" value="NZ_CP135445.1"/>
</dbReference>
<protein>
    <submittedName>
        <fullName evidence="2">Uncharacterized protein</fullName>
    </submittedName>
</protein>
<keyword evidence="3" id="KW-1185">Reference proteome</keyword>
<dbReference type="EMBL" id="CP135445">
    <property type="protein sequence ID" value="WRY35538.1"/>
    <property type="molecule type" value="Genomic_DNA"/>
</dbReference>
<geneLocation type="plasmid" evidence="2 3">
    <name>unnamed2</name>
</geneLocation>
<sequence>MRLILLLCLLASPLRAEAPETPEGLMAYHSDLPRSFPLIVKTPSERDVYIELSSSASGALVLGADPCPATG</sequence>
<dbReference type="Proteomes" id="UP001623290">
    <property type="component" value="Plasmid unnamed2"/>
</dbReference>
<organism evidence="2 3">
    <name type="scientific">Thioclava litoralis</name>
    <dbReference type="NCBI Taxonomy" id="3076557"/>
    <lineage>
        <taxon>Bacteria</taxon>
        <taxon>Pseudomonadati</taxon>
        <taxon>Pseudomonadota</taxon>
        <taxon>Alphaproteobacteria</taxon>
        <taxon>Rhodobacterales</taxon>
        <taxon>Paracoccaceae</taxon>
        <taxon>Thioclava</taxon>
    </lineage>
</organism>
<feature type="signal peptide" evidence="1">
    <location>
        <begin position="1"/>
        <end position="18"/>
    </location>
</feature>
<proteinExistence type="predicted"/>
<evidence type="ECO:0000313" key="3">
    <source>
        <dbReference type="Proteomes" id="UP001623290"/>
    </source>
</evidence>